<dbReference type="EMBL" id="JH413829">
    <property type="protein sequence ID" value="EHL30497.1"/>
    <property type="molecule type" value="Genomic_DNA"/>
</dbReference>
<dbReference type="SUPFAM" id="SSF56925">
    <property type="entry name" value="OMPA-like"/>
    <property type="match status" value="1"/>
</dbReference>
<evidence type="ECO:0000256" key="2">
    <source>
        <dbReference type="SAM" id="SignalP"/>
    </source>
</evidence>
<dbReference type="Gene3D" id="2.40.160.20">
    <property type="match status" value="1"/>
</dbReference>
<feature type="signal peptide" evidence="2">
    <location>
        <begin position="1"/>
        <end position="20"/>
    </location>
</feature>
<dbReference type="Pfam" id="PF13505">
    <property type="entry name" value="OMP_b-brl"/>
    <property type="match status" value="1"/>
</dbReference>
<dbReference type="InterPro" id="IPR027385">
    <property type="entry name" value="Beta-barrel_OMP"/>
</dbReference>
<reference evidence="4 5" key="1">
    <citation type="journal article" date="2011" name="BMC Genomics">
        <title>Insight into cross-talk between intra-amoebal pathogens.</title>
        <authorList>
            <person name="Gimenez G."/>
            <person name="Bertelli C."/>
            <person name="Moliner C."/>
            <person name="Robert C."/>
            <person name="Raoult D."/>
            <person name="Fournier P.E."/>
            <person name="Greub G."/>
        </authorList>
    </citation>
    <scope>NUCLEOTIDE SEQUENCE [LARGE SCALE GENOMIC DNA]</scope>
    <source>
        <strain evidence="4 5">LLAP12</strain>
    </source>
</reference>
<evidence type="ECO:0000259" key="3">
    <source>
        <dbReference type="Pfam" id="PF13505"/>
    </source>
</evidence>
<evidence type="ECO:0000313" key="4">
    <source>
        <dbReference type="EMBL" id="EHL30497.1"/>
    </source>
</evidence>
<dbReference type="InterPro" id="IPR011250">
    <property type="entry name" value="OMP/PagP_B-barrel"/>
</dbReference>
<dbReference type="InParanoid" id="G9EQA2"/>
<dbReference type="HOGENOM" id="CLU_1293060_0_0_6"/>
<evidence type="ECO:0000256" key="1">
    <source>
        <dbReference type="ARBA" id="ARBA00022729"/>
    </source>
</evidence>
<dbReference type="OrthoDB" id="5638045at2"/>
<proteinExistence type="predicted"/>
<keyword evidence="1 2" id="KW-0732">Signal</keyword>
<protein>
    <recommendedName>
        <fullName evidence="3">Outer membrane protein beta-barrel domain-containing protein</fullName>
    </recommendedName>
</protein>
<keyword evidence="5" id="KW-1185">Reference proteome</keyword>
<evidence type="ECO:0000313" key="5">
    <source>
        <dbReference type="Proteomes" id="UP000002770"/>
    </source>
</evidence>
<accession>G9EQA2</accession>
<feature type="domain" description="Outer membrane protein beta-barrel" evidence="3">
    <location>
        <begin position="9"/>
        <end position="208"/>
    </location>
</feature>
<gene>
    <name evidence="4" type="ORF">LDG_7449</name>
</gene>
<dbReference type="eggNOG" id="COG3637">
    <property type="taxonomic scope" value="Bacteria"/>
</dbReference>
<dbReference type="STRING" id="658187.LDG_7449"/>
<organism evidence="4 5">
    <name type="scientific">Legionella drancourtii LLAP12</name>
    <dbReference type="NCBI Taxonomy" id="658187"/>
    <lineage>
        <taxon>Bacteria</taxon>
        <taxon>Pseudomonadati</taxon>
        <taxon>Pseudomonadota</taxon>
        <taxon>Gammaproteobacteria</taxon>
        <taxon>Legionellales</taxon>
        <taxon>Legionellaceae</taxon>
        <taxon>Legionella</taxon>
    </lineage>
</organism>
<dbReference type="Proteomes" id="UP000002770">
    <property type="component" value="Unassembled WGS sequence"/>
</dbReference>
<feature type="chain" id="PRO_5003521274" description="Outer membrane protein beta-barrel domain-containing protein" evidence="2">
    <location>
        <begin position="21"/>
        <end position="209"/>
    </location>
</feature>
<sequence>MKLRTVFALTLLGMSNFLHALDASSSTRWFVDSALGMSYTNNTTNKTNQTAIGRLSVGTTLFSLTTWRADAEIGVQSGNTFRLSFPKESIDSLGGVPIEATIKPFLDVLGGLKVTPWNNLPTELWLKGGIAYRMMQADRDEVNDISKISPELQVGLGYHITKQATLNLGYQIIFGKNPLLTINPENEHGFLQNAPQQQAFLLGFSYKFS</sequence>
<dbReference type="RefSeq" id="WP_006871357.1">
    <property type="nucleotide sequence ID" value="NZ_JH413829.1"/>
</dbReference>
<name>G9EQA2_9GAMM</name>
<dbReference type="AlphaFoldDB" id="G9EQA2"/>